<dbReference type="STRING" id="1244083.CSUNSWCD_431"/>
<dbReference type="AlphaFoldDB" id="M5ISH5"/>
<sequence>MANAFIDEFNSFHHISSYNLQHKFLNFTKTFFLGIFGIFSEI</sequence>
<protein>
    <submittedName>
        <fullName evidence="1">Uncharacterized protein</fullName>
    </submittedName>
</protein>
<reference evidence="1 2" key="1">
    <citation type="journal article" date="2013" name="Genome Announc.">
        <title>Genome Sequence of Campylobacter showae UNSWCD, Isolated from a Patient with Crohn's Disease.</title>
        <authorList>
            <person name="Tay A.P."/>
            <person name="Kaakoush N.O."/>
            <person name="Deshpande N.P."/>
            <person name="Chen Z."/>
            <person name="Mitchell H."/>
            <person name="Wilkins M.R."/>
        </authorList>
    </citation>
    <scope>NUCLEOTIDE SEQUENCE [LARGE SCALE GENOMIC DNA]</scope>
    <source>
        <strain evidence="1 2">CSUNSWCD</strain>
    </source>
</reference>
<comment type="caution">
    <text evidence="1">The sequence shown here is derived from an EMBL/GenBank/DDBJ whole genome shotgun (WGS) entry which is preliminary data.</text>
</comment>
<dbReference type="Proteomes" id="UP000011939">
    <property type="component" value="Unassembled WGS sequence"/>
</dbReference>
<dbReference type="PATRIC" id="fig|1244083.3.peg.436"/>
<evidence type="ECO:0000313" key="2">
    <source>
        <dbReference type="Proteomes" id="UP000011939"/>
    </source>
</evidence>
<dbReference type="EMBL" id="AMZQ01000001">
    <property type="protein sequence ID" value="EKU12491.1"/>
    <property type="molecule type" value="Genomic_DNA"/>
</dbReference>
<evidence type="ECO:0000313" key="1">
    <source>
        <dbReference type="EMBL" id="EKU12491.1"/>
    </source>
</evidence>
<name>M5ISH5_9BACT</name>
<organism evidence="1 2">
    <name type="scientific">Campylobacter showae CSUNSWCD</name>
    <dbReference type="NCBI Taxonomy" id="1244083"/>
    <lineage>
        <taxon>Bacteria</taxon>
        <taxon>Pseudomonadati</taxon>
        <taxon>Campylobacterota</taxon>
        <taxon>Epsilonproteobacteria</taxon>
        <taxon>Campylobacterales</taxon>
        <taxon>Campylobacteraceae</taxon>
        <taxon>Campylobacter</taxon>
    </lineage>
</organism>
<proteinExistence type="predicted"/>
<accession>M5ISH5</accession>
<gene>
    <name evidence="1" type="ORF">CSUNSWCD_431</name>
</gene>